<organism evidence="1 2">
    <name type="scientific">Candidatus Methylumidiphilus alinenensis</name>
    <dbReference type="NCBI Taxonomy" id="2202197"/>
    <lineage>
        <taxon>Bacteria</taxon>
        <taxon>Pseudomonadati</taxon>
        <taxon>Pseudomonadota</taxon>
        <taxon>Gammaproteobacteria</taxon>
        <taxon>Methylococcales</taxon>
        <taxon>Candidatus Methylumidiphilus</taxon>
    </lineage>
</organism>
<comment type="caution">
    <text evidence="1">The sequence shown here is derived from an EMBL/GenBank/DDBJ whole genome shotgun (WGS) entry which is preliminary data.</text>
</comment>
<gene>
    <name evidence="1" type="ORF">DM484_03340</name>
</gene>
<sequence>MDKTSLVVVADAGPIIQLDELACLDLLVDFGRVIVPETVWLEVQCHRPLALESAGALFVRQRSATGFVTPSLMFCAKLRHPTLHKTLRTGLQIPSGFVNIAL</sequence>
<dbReference type="Proteomes" id="UP000249396">
    <property type="component" value="Unassembled WGS sequence"/>
</dbReference>
<accession>A0A2W4RXF1</accession>
<dbReference type="AlphaFoldDB" id="A0A2W4RXF1"/>
<protein>
    <submittedName>
        <fullName evidence="1">Uncharacterized protein</fullName>
    </submittedName>
</protein>
<proteinExistence type="predicted"/>
<evidence type="ECO:0000313" key="1">
    <source>
        <dbReference type="EMBL" id="PZN84088.1"/>
    </source>
</evidence>
<reference evidence="1 2" key="1">
    <citation type="journal article" date="2018" name="Aquat. Microb. Ecol.">
        <title>Gammaproteobacterial methanotrophs dominate.</title>
        <authorList>
            <person name="Rissanen A.J."/>
            <person name="Saarenheimo J."/>
            <person name="Tiirola M."/>
            <person name="Peura S."/>
            <person name="Aalto S.L."/>
            <person name="Karvinen A."/>
            <person name="Nykanen H."/>
        </authorList>
    </citation>
    <scope>NUCLEOTIDE SEQUENCE [LARGE SCALE GENOMIC DNA]</scope>
    <source>
        <strain evidence="1">AMbin10</strain>
    </source>
</reference>
<dbReference type="EMBL" id="QJPH01000165">
    <property type="protein sequence ID" value="PZN84088.1"/>
    <property type="molecule type" value="Genomic_DNA"/>
</dbReference>
<evidence type="ECO:0000313" key="2">
    <source>
        <dbReference type="Proteomes" id="UP000249396"/>
    </source>
</evidence>
<name>A0A2W4RXF1_9GAMM</name>